<evidence type="ECO:0000313" key="1">
    <source>
        <dbReference type="EMBL" id="MBM6618977.1"/>
    </source>
</evidence>
<organism evidence="1 2">
    <name type="scientific">Bacillus suaedaesalsae</name>
    <dbReference type="NCBI Taxonomy" id="2810349"/>
    <lineage>
        <taxon>Bacteria</taxon>
        <taxon>Bacillati</taxon>
        <taxon>Bacillota</taxon>
        <taxon>Bacilli</taxon>
        <taxon>Bacillales</taxon>
        <taxon>Bacillaceae</taxon>
        <taxon>Bacillus</taxon>
    </lineage>
</organism>
<keyword evidence="2" id="KW-1185">Reference proteome</keyword>
<evidence type="ECO:0000313" key="2">
    <source>
        <dbReference type="Proteomes" id="UP001518925"/>
    </source>
</evidence>
<gene>
    <name evidence="1" type="ORF">JR050_15005</name>
</gene>
<accession>A0ABS2DKE5</accession>
<reference evidence="1 2" key="1">
    <citation type="submission" date="2021-02" db="EMBL/GenBank/DDBJ databases">
        <title>Bacillus sp. RD4P76, an endophyte from a halophyte.</title>
        <authorList>
            <person name="Sun J.-Q."/>
        </authorList>
    </citation>
    <scope>NUCLEOTIDE SEQUENCE [LARGE SCALE GENOMIC DNA]</scope>
    <source>
        <strain evidence="1 2">RD4P76</strain>
    </source>
</reference>
<dbReference type="Proteomes" id="UP001518925">
    <property type="component" value="Unassembled WGS sequence"/>
</dbReference>
<protein>
    <submittedName>
        <fullName evidence="1">Uncharacterized protein</fullName>
    </submittedName>
</protein>
<name>A0ABS2DKE5_9BACI</name>
<dbReference type="RefSeq" id="WP_204204325.1">
    <property type="nucleotide sequence ID" value="NZ_JAFELM010000036.1"/>
</dbReference>
<comment type="caution">
    <text evidence="1">The sequence shown here is derived from an EMBL/GenBank/DDBJ whole genome shotgun (WGS) entry which is preliminary data.</text>
</comment>
<sequence>MLEAPKGTNPWLDGSEIVSIKAPKDLKINMAMSEGQMKPGGWGTLDEITNVNYVRNELAVTPEFKPEVSKVQQFLVPEGTRIQIGTVGPQEYNGILFPGGGNQVQILNYFDRDKLIPIGGPYKIK</sequence>
<dbReference type="EMBL" id="JAFELM010000036">
    <property type="protein sequence ID" value="MBM6618977.1"/>
    <property type="molecule type" value="Genomic_DNA"/>
</dbReference>
<proteinExistence type="predicted"/>